<dbReference type="Pfam" id="PF00078">
    <property type="entry name" value="RVT_1"/>
    <property type="match status" value="1"/>
</dbReference>
<dbReference type="AlphaFoldDB" id="A0A388LJ83"/>
<comment type="caution">
    <text evidence="2">The sequence shown here is derived from an EMBL/GenBank/DDBJ whole genome shotgun (WGS) entry which is preliminary data.</text>
</comment>
<name>A0A388LJ83_CHABU</name>
<evidence type="ECO:0000313" key="2">
    <source>
        <dbReference type="EMBL" id="GBG82379.1"/>
    </source>
</evidence>
<evidence type="ECO:0000259" key="1">
    <source>
        <dbReference type="PROSITE" id="PS50878"/>
    </source>
</evidence>
<dbReference type="CDD" id="cd01650">
    <property type="entry name" value="RT_nLTR_like"/>
    <property type="match status" value="1"/>
</dbReference>
<dbReference type="Gramene" id="GBG82379">
    <property type="protein sequence ID" value="GBG82379"/>
    <property type="gene ID" value="CBR_g34753"/>
</dbReference>
<organism evidence="2 3">
    <name type="scientific">Chara braunii</name>
    <name type="common">Braun's stonewort</name>
    <dbReference type="NCBI Taxonomy" id="69332"/>
    <lineage>
        <taxon>Eukaryota</taxon>
        <taxon>Viridiplantae</taxon>
        <taxon>Streptophyta</taxon>
        <taxon>Charophyceae</taxon>
        <taxon>Charales</taxon>
        <taxon>Characeae</taxon>
        <taxon>Chara</taxon>
    </lineage>
</organism>
<accession>A0A388LJ83</accession>
<gene>
    <name evidence="2" type="ORF">CBR_g34753</name>
</gene>
<dbReference type="Proteomes" id="UP000265515">
    <property type="component" value="Unassembled WGS sequence"/>
</dbReference>
<protein>
    <recommendedName>
        <fullName evidence="1">Reverse transcriptase domain-containing protein</fullName>
    </recommendedName>
</protein>
<reference evidence="2 3" key="1">
    <citation type="journal article" date="2018" name="Cell">
        <title>The Chara Genome: Secondary Complexity and Implications for Plant Terrestrialization.</title>
        <authorList>
            <person name="Nishiyama T."/>
            <person name="Sakayama H."/>
            <person name="Vries J.D."/>
            <person name="Buschmann H."/>
            <person name="Saint-Marcoux D."/>
            <person name="Ullrich K.K."/>
            <person name="Haas F.B."/>
            <person name="Vanderstraeten L."/>
            <person name="Becker D."/>
            <person name="Lang D."/>
            <person name="Vosolsobe S."/>
            <person name="Rombauts S."/>
            <person name="Wilhelmsson P.K.I."/>
            <person name="Janitza P."/>
            <person name="Kern R."/>
            <person name="Heyl A."/>
            <person name="Rumpler F."/>
            <person name="Villalobos L.I.A.C."/>
            <person name="Clay J.M."/>
            <person name="Skokan R."/>
            <person name="Toyoda A."/>
            <person name="Suzuki Y."/>
            <person name="Kagoshima H."/>
            <person name="Schijlen E."/>
            <person name="Tajeshwar N."/>
            <person name="Catarino B."/>
            <person name="Hetherington A.J."/>
            <person name="Saltykova A."/>
            <person name="Bonnot C."/>
            <person name="Breuninger H."/>
            <person name="Symeonidi A."/>
            <person name="Radhakrishnan G.V."/>
            <person name="Van Nieuwerburgh F."/>
            <person name="Deforce D."/>
            <person name="Chang C."/>
            <person name="Karol K.G."/>
            <person name="Hedrich R."/>
            <person name="Ulvskov P."/>
            <person name="Glockner G."/>
            <person name="Delwiche C.F."/>
            <person name="Petrasek J."/>
            <person name="Van de Peer Y."/>
            <person name="Friml J."/>
            <person name="Beilby M."/>
            <person name="Dolan L."/>
            <person name="Kohara Y."/>
            <person name="Sugano S."/>
            <person name="Fujiyama A."/>
            <person name="Delaux P.-M."/>
            <person name="Quint M."/>
            <person name="TheiBen G."/>
            <person name="Hagemann M."/>
            <person name="Harholt J."/>
            <person name="Dunand C."/>
            <person name="Zachgo S."/>
            <person name="Langdale J."/>
            <person name="Maumus F."/>
            <person name="Straeten D.V.D."/>
            <person name="Gould S.B."/>
            <person name="Rensing S.A."/>
        </authorList>
    </citation>
    <scope>NUCLEOTIDE SEQUENCE [LARGE SCALE GENOMIC DNA]</scope>
    <source>
        <strain evidence="2 3">S276</strain>
    </source>
</reference>
<dbReference type="PROSITE" id="PS50878">
    <property type="entry name" value="RT_POL"/>
    <property type="match status" value="1"/>
</dbReference>
<proteinExistence type="predicted"/>
<dbReference type="PANTHER" id="PTHR31635:SF196">
    <property type="entry name" value="REVERSE TRANSCRIPTASE DOMAIN-CONTAINING PROTEIN-RELATED"/>
    <property type="match status" value="1"/>
</dbReference>
<evidence type="ECO:0000313" key="3">
    <source>
        <dbReference type="Proteomes" id="UP000265515"/>
    </source>
</evidence>
<dbReference type="OrthoDB" id="1938625at2759"/>
<keyword evidence="3" id="KW-1185">Reference proteome</keyword>
<dbReference type="SUPFAM" id="SSF56672">
    <property type="entry name" value="DNA/RNA polymerases"/>
    <property type="match status" value="1"/>
</dbReference>
<dbReference type="InterPro" id="IPR043502">
    <property type="entry name" value="DNA/RNA_pol_sf"/>
</dbReference>
<dbReference type="InterPro" id="IPR000477">
    <property type="entry name" value="RT_dom"/>
</dbReference>
<dbReference type="EMBL" id="BFEA01000405">
    <property type="protein sequence ID" value="GBG82379.1"/>
    <property type="molecule type" value="Genomic_DNA"/>
</dbReference>
<dbReference type="PANTHER" id="PTHR31635">
    <property type="entry name" value="REVERSE TRANSCRIPTASE DOMAIN-CONTAINING PROTEIN-RELATED"/>
    <property type="match status" value="1"/>
</dbReference>
<dbReference type="STRING" id="69332.A0A388LJ83"/>
<feature type="domain" description="Reverse transcriptase" evidence="1">
    <location>
        <begin position="399"/>
        <end position="666"/>
    </location>
</feature>
<sequence>MSMCYDEGIMPDEIPFEDVSIDGNEAVVTVDGDFDEIKIQWLMERTVVILFREAARHLPRKVKEDLVRAYENRWRRDDIFDPPVNRGRVKFEGPNMISYVSKDKVVAEWMVSQGEGVVQLRGRSYHFEMKPWMTKSDWKEFRRAEEEKTFWVMGLQVPLDAYVYFKSALAYVIGPVTRDFLPDCFGTDPRLANIKCEIDANYRSRLVDRIWVRTKQGDMIEVKLVSSSTPYCRNCRWYNHTVDECTRRNTRPMNRRGIQEVDREVDDLLENLSIQNEPRRGRSRQSRAHPVTWARKADTTEAMCKYAVLYFKDILISQGPEEDPDTNLAEGSEHWDNTTVKLTHAGRLDLERLVSSEEVSETVKHMAKGKAPGRDGLPVEVYQQHSDVLIPHLVGIFNEALSGGRLSRGMAHGIITVMCKKGDKANVRNWRPISLLNVSYKIIAKLLARRYLPVLVDRDQAAFVQGRSIFDNIVTAIEVLEQVQQENLDVAVLLLDLEKTYDRVNWTYVLTTLRKLNFGPNFRRWVRVLYTLSTASVSINGHISAPFALSRSLRQGCPLAPLLFVLQLEVLMSNIRVHPHIRGLPIQHRECRVKALADDLMAISENSVQSLSALKSCLTEYAGLSEAVVNWNKSVFFLPDRYAITVEWGMKQVDGGNAERYLGVQIALSKCADAQNDLLQQRIVRRIAIWGSSQHLSLFGRALVTSVALFSMLWFVGMVRTLGKQLLKVARRAATRLIWKPHGEADAGFILKIAWELLCCDRTEGGLGMLDPGRQNNALLAKWVTRAVNNESEDHWVLLAEQLLAEDWKLPRVSDVWTCCMLDSFLRRQVKSEFWKGVLQAWRKMAPRIWTTPTTKDEVLSQPLFDNPAIIAPNGRPFSAGCAKGAFGRAWIKRGVLRVADLWNAFSGQWCSLSEVEDKLGRLRQWERISGPAFLWMTTGSCSGESRKDCHYIKAGATSPRH</sequence>